<sequence>MRKFILLCMALLLVAGCEKNYSVEDFKKDAKLREEWGKKCFLSGPAVQESTNCQNVLKADNELFFSKETPSTDRGHGF</sequence>
<evidence type="ECO:0008006" key="3">
    <source>
        <dbReference type="Google" id="ProtNLM"/>
    </source>
</evidence>
<dbReference type="RefSeq" id="WP_100128953.1">
    <property type="nucleotide sequence ID" value="NZ_CADDYI010000009.1"/>
</dbReference>
<dbReference type="OrthoDB" id="7926012at2"/>
<accession>A0A2M6US25</accession>
<reference evidence="1 2" key="1">
    <citation type="submission" date="2017-06" db="EMBL/GenBank/DDBJ databases">
        <title>Draft genome of Bartonella tribocorum strain L103, isolated from a rodent in Laos.</title>
        <authorList>
            <person name="Hadjadj L."/>
            <person name="Jiyipong T."/>
            <person name="Morand S."/>
            <person name="Diene S.M."/>
            <person name="Rolain J.-M."/>
        </authorList>
    </citation>
    <scope>NUCLEOTIDE SEQUENCE [LARGE SCALE GENOMIC DNA]</scope>
    <source>
        <strain evidence="1 2">L103</strain>
    </source>
</reference>
<dbReference type="EMBL" id="NJGE01000009">
    <property type="protein sequence ID" value="PIT68998.1"/>
    <property type="molecule type" value="Genomic_DNA"/>
</dbReference>
<dbReference type="InterPro" id="IPR047937">
    <property type="entry name" value="Eex_IncN-like"/>
</dbReference>
<evidence type="ECO:0000313" key="1">
    <source>
        <dbReference type="EMBL" id="PIT68998.1"/>
    </source>
</evidence>
<name>A0A2M6US25_9HYPH</name>
<dbReference type="NCBIfam" id="NF033894">
    <property type="entry name" value="Eex_IncN"/>
    <property type="match status" value="1"/>
</dbReference>
<dbReference type="PROSITE" id="PS51257">
    <property type="entry name" value="PROKAR_LIPOPROTEIN"/>
    <property type="match status" value="1"/>
</dbReference>
<gene>
    <name evidence="1" type="ORF">CER18_04840</name>
</gene>
<proteinExistence type="predicted"/>
<evidence type="ECO:0000313" key="2">
    <source>
        <dbReference type="Proteomes" id="UP000229839"/>
    </source>
</evidence>
<dbReference type="Proteomes" id="UP000229839">
    <property type="component" value="Unassembled WGS sequence"/>
</dbReference>
<dbReference type="AlphaFoldDB" id="A0A2M6US25"/>
<protein>
    <recommendedName>
        <fullName evidence="3">Lipoprotein</fullName>
    </recommendedName>
</protein>
<comment type="caution">
    <text evidence="1">The sequence shown here is derived from an EMBL/GenBank/DDBJ whole genome shotgun (WGS) entry which is preliminary data.</text>
</comment>
<organism evidence="1 2">
    <name type="scientific">Bartonella tribocorum</name>
    <dbReference type="NCBI Taxonomy" id="85701"/>
    <lineage>
        <taxon>Bacteria</taxon>
        <taxon>Pseudomonadati</taxon>
        <taxon>Pseudomonadota</taxon>
        <taxon>Alphaproteobacteria</taxon>
        <taxon>Hyphomicrobiales</taxon>
        <taxon>Bartonellaceae</taxon>
        <taxon>Bartonella</taxon>
    </lineage>
</organism>